<dbReference type="Pfam" id="PF14525">
    <property type="entry name" value="AraC_binding_2"/>
    <property type="match status" value="1"/>
</dbReference>
<proteinExistence type="predicted"/>
<sequence length="322" mass="35420">MSLVFRADEEPAASRVERLRHAVGDTVAPIDVRPSLDDGEIADRILMKEIGSLRVVAATLSPGSALRTPRLIRRSDPELCKIDLVVRGRLVVEQGGREASLGPGDFAFVDLSRPCGWSNASMSQGVAVMFPRSMLRLPPRDLTRLTALRIPGDEGTGALLSALVRQLPQHVEHQAADGARLGGAVLDLLSVAMAARLGEDVRRVPLEPRQRALLADVYAFIERRLGDPELTPAVIAAAHHISVRYLYKLFEPEGTTVSEWIRRRRLESCRRDLLDPSLAHRPVGAIAARWGLPNAAHFSRLFRDAYDVPPGRYRLERAGPVV</sequence>
<dbReference type="Gene3D" id="1.10.10.60">
    <property type="entry name" value="Homeodomain-like"/>
    <property type="match status" value="1"/>
</dbReference>
<reference evidence="5" key="2">
    <citation type="journal article" date="2023" name="Int. J. Syst. Evol. Microbiol.">
        <title>Streptomyces marispadix sp. nov., isolated from marine beach sediment of the Northern Coast of Portugal.</title>
        <authorList>
            <person name="dos Santos J.D.N."/>
            <person name="Vitorino I.R."/>
            <person name="Kallscheuer N."/>
            <person name="Srivastava A."/>
            <person name="Krautwurst S."/>
            <person name="Marz M."/>
            <person name="Jogler C."/>
            <person name="Lobo Da Cunha A."/>
            <person name="Catita J."/>
            <person name="Goncalves H."/>
            <person name="Gonzalez I."/>
            <person name="Reyes F."/>
            <person name="Lage O.M."/>
        </authorList>
    </citation>
    <scope>NUCLEOTIDE SEQUENCE</scope>
    <source>
        <strain evidence="5">M600PL45_2</strain>
    </source>
</reference>
<dbReference type="RefSeq" id="WP_241057380.1">
    <property type="nucleotide sequence ID" value="NZ_JAKWJU010000002.1"/>
</dbReference>
<keyword evidence="1" id="KW-0805">Transcription regulation</keyword>
<accession>A0ABS9ST30</accession>
<dbReference type="InterPro" id="IPR018060">
    <property type="entry name" value="HTH_AraC"/>
</dbReference>
<name>A0ABS9ST30_9ACTN</name>
<dbReference type="PANTHER" id="PTHR46796">
    <property type="entry name" value="HTH-TYPE TRANSCRIPTIONAL ACTIVATOR RHAS-RELATED"/>
    <property type="match status" value="1"/>
</dbReference>
<evidence type="ECO:0000259" key="4">
    <source>
        <dbReference type="PROSITE" id="PS01124"/>
    </source>
</evidence>
<dbReference type="InterPro" id="IPR035418">
    <property type="entry name" value="AraC-bd_2"/>
</dbReference>
<evidence type="ECO:0000313" key="6">
    <source>
        <dbReference type="Proteomes" id="UP001166784"/>
    </source>
</evidence>
<dbReference type="PROSITE" id="PS01124">
    <property type="entry name" value="HTH_ARAC_FAMILY_2"/>
    <property type="match status" value="1"/>
</dbReference>
<dbReference type="EMBL" id="JAKWJU010000002">
    <property type="protein sequence ID" value="MCH6159434.1"/>
    <property type="molecule type" value="Genomic_DNA"/>
</dbReference>
<dbReference type="Proteomes" id="UP001166784">
    <property type="component" value="Unassembled WGS sequence"/>
</dbReference>
<dbReference type="SUPFAM" id="SSF51182">
    <property type="entry name" value="RmlC-like cupins"/>
    <property type="match status" value="1"/>
</dbReference>
<keyword evidence="3" id="KW-0804">Transcription</keyword>
<reference evidence="5" key="1">
    <citation type="submission" date="2022-03" db="EMBL/GenBank/DDBJ databases">
        <authorList>
            <person name="Santos J.D.N."/>
            <person name="Kallscheuer N."/>
            <person name="Jogler C."/>
            <person name="Lage O.M."/>
        </authorList>
    </citation>
    <scope>NUCLEOTIDE SEQUENCE</scope>
    <source>
        <strain evidence="5">M600PL45_2</strain>
    </source>
</reference>
<evidence type="ECO:0000256" key="2">
    <source>
        <dbReference type="ARBA" id="ARBA00023125"/>
    </source>
</evidence>
<evidence type="ECO:0000313" key="5">
    <source>
        <dbReference type="EMBL" id="MCH6159434.1"/>
    </source>
</evidence>
<organism evidence="5 6">
    <name type="scientific">Streptomyces marispadix</name>
    <dbReference type="NCBI Taxonomy" id="2922868"/>
    <lineage>
        <taxon>Bacteria</taxon>
        <taxon>Bacillati</taxon>
        <taxon>Actinomycetota</taxon>
        <taxon>Actinomycetes</taxon>
        <taxon>Kitasatosporales</taxon>
        <taxon>Streptomycetaceae</taxon>
        <taxon>Streptomyces</taxon>
    </lineage>
</organism>
<dbReference type="InterPro" id="IPR009057">
    <property type="entry name" value="Homeodomain-like_sf"/>
</dbReference>
<keyword evidence="2" id="KW-0238">DNA-binding</keyword>
<evidence type="ECO:0000256" key="3">
    <source>
        <dbReference type="ARBA" id="ARBA00023163"/>
    </source>
</evidence>
<dbReference type="PANTHER" id="PTHR46796:SF6">
    <property type="entry name" value="ARAC SUBFAMILY"/>
    <property type="match status" value="1"/>
</dbReference>
<dbReference type="InterPro" id="IPR011051">
    <property type="entry name" value="RmlC_Cupin_sf"/>
</dbReference>
<keyword evidence="6" id="KW-1185">Reference proteome</keyword>
<evidence type="ECO:0000256" key="1">
    <source>
        <dbReference type="ARBA" id="ARBA00023015"/>
    </source>
</evidence>
<dbReference type="InterPro" id="IPR050204">
    <property type="entry name" value="AraC_XylS_family_regulators"/>
</dbReference>
<dbReference type="Pfam" id="PF12833">
    <property type="entry name" value="HTH_18"/>
    <property type="match status" value="1"/>
</dbReference>
<dbReference type="SMART" id="SM00342">
    <property type="entry name" value="HTH_ARAC"/>
    <property type="match status" value="1"/>
</dbReference>
<protein>
    <submittedName>
        <fullName evidence="5">Helix-turn-helix domain-containing protein</fullName>
    </submittedName>
</protein>
<dbReference type="SUPFAM" id="SSF46689">
    <property type="entry name" value="Homeodomain-like"/>
    <property type="match status" value="1"/>
</dbReference>
<comment type="caution">
    <text evidence="5">The sequence shown here is derived from an EMBL/GenBank/DDBJ whole genome shotgun (WGS) entry which is preliminary data.</text>
</comment>
<feature type="domain" description="HTH araC/xylS-type" evidence="4">
    <location>
        <begin position="215"/>
        <end position="316"/>
    </location>
</feature>
<gene>
    <name evidence="5" type="ORF">MMA15_03080</name>
</gene>